<proteinExistence type="predicted"/>
<protein>
    <recommendedName>
        <fullName evidence="3">Phosphoenolpyruvate carboxylase</fullName>
    </recommendedName>
</protein>
<accession>A0A432XPR4</accession>
<dbReference type="EMBL" id="PIPT01000001">
    <property type="protein sequence ID" value="RUO50653.1"/>
    <property type="molecule type" value="Genomic_DNA"/>
</dbReference>
<dbReference type="AlphaFoldDB" id="A0A432XPR4"/>
<name>A0A432XPR4_9GAMM</name>
<dbReference type="OrthoDB" id="8565078at2"/>
<evidence type="ECO:0008006" key="3">
    <source>
        <dbReference type="Google" id="ProtNLM"/>
    </source>
</evidence>
<dbReference type="Proteomes" id="UP000286678">
    <property type="component" value="Unassembled WGS sequence"/>
</dbReference>
<organism evidence="1 2">
    <name type="scientific">Pseudidiomarina aquimaris</name>
    <dbReference type="NCBI Taxonomy" id="641841"/>
    <lineage>
        <taxon>Bacteria</taxon>
        <taxon>Pseudomonadati</taxon>
        <taxon>Pseudomonadota</taxon>
        <taxon>Gammaproteobacteria</taxon>
        <taxon>Alteromonadales</taxon>
        <taxon>Idiomarinaceae</taxon>
        <taxon>Pseudidiomarina</taxon>
    </lineage>
</organism>
<keyword evidence="2" id="KW-1185">Reference proteome</keyword>
<reference evidence="2" key="1">
    <citation type="journal article" date="2018" name="Front. Microbiol.">
        <title>Genome-Based Analysis Reveals the Taxonomy and Diversity of the Family Idiomarinaceae.</title>
        <authorList>
            <person name="Liu Y."/>
            <person name="Lai Q."/>
            <person name="Shao Z."/>
        </authorList>
    </citation>
    <scope>NUCLEOTIDE SEQUENCE [LARGE SCALE GENOMIC DNA]</scope>
    <source>
        <strain evidence="2">SW15</strain>
    </source>
</reference>
<sequence>MAEPISGMLSLGAERLALIGKHAQTLMKGYLQGEIDPDAFSESTRRKLIDARVLYHPEDSFGLKLRQPVTQLIAALVTDEARRQIHADVAEKLETIRVRVESYREARRRGDYVKADLQLQVIHETVYDLTGQFEEAIHSLWHRLNSNFGFVSSLSDKIRENSRAQEQIKRLLDGISLLNFNEMIELAEGNPVLRKVLVTRLQNHLDRHLASLLEVQKRLVELMGRFREQQARGLLVSQMASFLRQHPSFVVGDYAYRSQVPKLVNCAAPTSVTAAVALDRRADSPEIVGLVHQLYKELALKTAKSTASANDDVLTTTASAPEVEARQQQLKADAEQYFLAVLENKAGDSAIDYLVTQELEWSPEVWLFQILAEFAGLPQQQQRMFVLERSEYEEQWFNQVRVIDDVTLRLGRL</sequence>
<gene>
    <name evidence="1" type="ORF">CWE21_00685</name>
</gene>
<evidence type="ECO:0000313" key="2">
    <source>
        <dbReference type="Proteomes" id="UP000286678"/>
    </source>
</evidence>
<comment type="caution">
    <text evidence="1">The sequence shown here is derived from an EMBL/GenBank/DDBJ whole genome shotgun (WGS) entry which is preliminary data.</text>
</comment>
<dbReference type="RefSeq" id="WP_126832200.1">
    <property type="nucleotide sequence ID" value="NZ_PIPT01000001.1"/>
</dbReference>
<evidence type="ECO:0000313" key="1">
    <source>
        <dbReference type="EMBL" id="RUO50653.1"/>
    </source>
</evidence>